<feature type="site" description="Interaction with substrate tRNA" evidence="10">
    <location>
        <position position="124"/>
    </location>
</feature>
<name>A0A7X5KPI4_9FIRM</name>
<dbReference type="Proteomes" id="UP000461585">
    <property type="component" value="Unassembled WGS sequence"/>
</dbReference>
<evidence type="ECO:0000256" key="7">
    <source>
        <dbReference type="ARBA" id="ARBA00022840"/>
    </source>
</evidence>
<evidence type="ECO:0000256" key="3">
    <source>
        <dbReference type="ARBA" id="ARBA00005842"/>
    </source>
</evidence>
<dbReference type="InterPro" id="IPR018022">
    <property type="entry name" value="IPT"/>
</dbReference>
<comment type="caution">
    <text evidence="10">Lacks conserved residue(s) required for the propagation of feature annotation.</text>
</comment>
<organism evidence="14 15">
    <name type="scientific">Anaerotalea alkaliphila</name>
    <dbReference type="NCBI Taxonomy" id="2662126"/>
    <lineage>
        <taxon>Bacteria</taxon>
        <taxon>Bacillati</taxon>
        <taxon>Bacillota</taxon>
        <taxon>Clostridia</taxon>
        <taxon>Eubacteriales</taxon>
        <taxon>Anaerotalea</taxon>
    </lineage>
</organism>
<evidence type="ECO:0000256" key="10">
    <source>
        <dbReference type="HAMAP-Rule" id="MF_00185"/>
    </source>
</evidence>
<comment type="catalytic activity">
    <reaction evidence="9 10 11">
        <text>adenosine(37) in tRNA + dimethylallyl diphosphate = N(6)-dimethylallyladenosine(37) in tRNA + diphosphate</text>
        <dbReference type="Rhea" id="RHEA:26482"/>
        <dbReference type="Rhea" id="RHEA-COMP:10162"/>
        <dbReference type="Rhea" id="RHEA-COMP:10375"/>
        <dbReference type="ChEBI" id="CHEBI:33019"/>
        <dbReference type="ChEBI" id="CHEBI:57623"/>
        <dbReference type="ChEBI" id="CHEBI:74411"/>
        <dbReference type="ChEBI" id="CHEBI:74415"/>
        <dbReference type="EC" id="2.5.1.75"/>
    </reaction>
</comment>
<dbReference type="InterPro" id="IPR027417">
    <property type="entry name" value="P-loop_NTPase"/>
</dbReference>
<evidence type="ECO:0000256" key="12">
    <source>
        <dbReference type="RuleBase" id="RU003784"/>
    </source>
</evidence>
<proteinExistence type="inferred from homology"/>
<evidence type="ECO:0000256" key="11">
    <source>
        <dbReference type="RuleBase" id="RU003783"/>
    </source>
</evidence>
<dbReference type="PANTHER" id="PTHR11088:SF60">
    <property type="entry name" value="TRNA DIMETHYLALLYLTRANSFERASE"/>
    <property type="match status" value="1"/>
</dbReference>
<comment type="similarity">
    <text evidence="3 10 13">Belongs to the IPP transferase family.</text>
</comment>
<keyword evidence="15" id="KW-1185">Reference proteome</keyword>
<evidence type="ECO:0000256" key="13">
    <source>
        <dbReference type="RuleBase" id="RU003785"/>
    </source>
</evidence>
<dbReference type="Gene3D" id="1.10.20.140">
    <property type="match status" value="1"/>
</dbReference>
<evidence type="ECO:0000256" key="2">
    <source>
        <dbReference type="ARBA" id="ARBA00003213"/>
    </source>
</evidence>
<dbReference type="GO" id="GO:0006400">
    <property type="term" value="P:tRNA modification"/>
    <property type="evidence" value="ECO:0007669"/>
    <property type="project" value="TreeGrafter"/>
</dbReference>
<feature type="binding site" evidence="10">
    <location>
        <begin position="10"/>
        <end position="17"/>
    </location>
    <ligand>
        <name>ATP</name>
        <dbReference type="ChEBI" id="CHEBI:30616"/>
    </ligand>
</feature>
<dbReference type="Gene3D" id="3.40.50.300">
    <property type="entry name" value="P-loop containing nucleotide triphosphate hydrolases"/>
    <property type="match status" value="1"/>
</dbReference>
<comment type="cofactor">
    <cofactor evidence="1 10">
        <name>Mg(2+)</name>
        <dbReference type="ChEBI" id="CHEBI:18420"/>
    </cofactor>
</comment>
<keyword evidence="8 10" id="KW-0460">Magnesium</keyword>
<sequence>MKKPLIIIAGPTASGKTGLALELAKRLDGEVVSADSMQVYRGMDIGTAKISPAGMEGIPHHLIDICSPGDPFNIRIFQEEAKKALASCWERGKVPLLTGGTGFYIQSVLYDIDFETVDKREEIRQYYEDVLAREGAVHLHRLLEEVDPEGAQAIHPNNVKRVVRALEYHAETGTPISAHNKAQRAKASPYNFLFYVLTMDRQRLYGRIDRRVDRMFEEGLVAEVRGLAAEGYGAGLPSMQGLGYKEVLRALEGKCSLEEAKTLIQRDTRHFAKRQLTWFRREPEVDWIRWEDYGDDIQRILDKILKDVEEKQLLYYNETIHD</sequence>
<evidence type="ECO:0000256" key="5">
    <source>
        <dbReference type="ARBA" id="ARBA00022694"/>
    </source>
</evidence>
<keyword evidence="6 10" id="KW-0547">Nucleotide-binding</keyword>
<evidence type="ECO:0000256" key="8">
    <source>
        <dbReference type="ARBA" id="ARBA00022842"/>
    </source>
</evidence>
<feature type="site" description="Interaction with substrate tRNA" evidence="10">
    <location>
        <position position="101"/>
    </location>
</feature>
<accession>A0A7X5KPI4</accession>
<dbReference type="AlphaFoldDB" id="A0A7X5KPI4"/>
<evidence type="ECO:0000256" key="6">
    <source>
        <dbReference type="ARBA" id="ARBA00022741"/>
    </source>
</evidence>
<dbReference type="GO" id="GO:0052381">
    <property type="term" value="F:tRNA dimethylallyltransferase activity"/>
    <property type="evidence" value="ECO:0007669"/>
    <property type="project" value="UniProtKB-UniRule"/>
</dbReference>
<feature type="binding site" evidence="10">
    <location>
        <begin position="12"/>
        <end position="17"/>
    </location>
    <ligand>
        <name>substrate</name>
    </ligand>
</feature>
<keyword evidence="7 10" id="KW-0067">ATP-binding</keyword>
<dbReference type="NCBIfam" id="TIGR00174">
    <property type="entry name" value="miaA"/>
    <property type="match status" value="1"/>
</dbReference>
<dbReference type="PANTHER" id="PTHR11088">
    <property type="entry name" value="TRNA DIMETHYLALLYLTRANSFERASE"/>
    <property type="match status" value="1"/>
</dbReference>
<dbReference type="GO" id="GO:0005524">
    <property type="term" value="F:ATP binding"/>
    <property type="evidence" value="ECO:0007669"/>
    <property type="project" value="UniProtKB-UniRule"/>
</dbReference>
<comment type="caution">
    <text evidence="14">The sequence shown here is derived from an EMBL/GenBank/DDBJ whole genome shotgun (WGS) entry which is preliminary data.</text>
</comment>
<evidence type="ECO:0000256" key="9">
    <source>
        <dbReference type="ARBA" id="ARBA00049563"/>
    </source>
</evidence>
<keyword evidence="5 10" id="KW-0819">tRNA processing</keyword>
<dbReference type="SUPFAM" id="SSF52540">
    <property type="entry name" value="P-loop containing nucleoside triphosphate hydrolases"/>
    <property type="match status" value="2"/>
</dbReference>
<comment type="function">
    <text evidence="2 10 12">Catalyzes the transfer of a dimethylallyl group onto the adenine at position 37 in tRNAs that read codons beginning with uridine, leading to the formation of N6-(dimethylallyl)adenosine (i(6)A).</text>
</comment>
<reference evidence="14 15" key="1">
    <citation type="submission" date="2020-01" db="EMBL/GenBank/DDBJ databases">
        <title>Anaeroalcalibacter tamaniensis gen. nov., sp. nov., moderately halophilic strictly anaerobic fermenter bacterium from mud volcano of Taman peninsula.</title>
        <authorList>
            <person name="Frolova A."/>
            <person name="Merkel A.Y."/>
            <person name="Slobodkin A.I."/>
        </authorList>
    </citation>
    <scope>NUCLEOTIDE SEQUENCE [LARGE SCALE GENOMIC DNA]</scope>
    <source>
        <strain evidence="14 15">F-3ap</strain>
    </source>
</reference>
<dbReference type="EC" id="2.5.1.75" evidence="10"/>
<dbReference type="InterPro" id="IPR039657">
    <property type="entry name" value="Dimethylallyltransferase"/>
</dbReference>
<gene>
    <name evidence="10 14" type="primary">miaA</name>
    <name evidence="14" type="ORF">GXN74_10460</name>
</gene>
<evidence type="ECO:0000256" key="4">
    <source>
        <dbReference type="ARBA" id="ARBA00022679"/>
    </source>
</evidence>
<evidence type="ECO:0000256" key="1">
    <source>
        <dbReference type="ARBA" id="ARBA00001946"/>
    </source>
</evidence>
<evidence type="ECO:0000313" key="14">
    <source>
        <dbReference type="EMBL" id="NDL68162.1"/>
    </source>
</evidence>
<keyword evidence="4 10" id="KW-0808">Transferase</keyword>
<feature type="region of interest" description="Interaction with substrate tRNA" evidence="10">
    <location>
        <begin position="35"/>
        <end position="38"/>
    </location>
</feature>
<evidence type="ECO:0000313" key="15">
    <source>
        <dbReference type="Proteomes" id="UP000461585"/>
    </source>
</evidence>
<dbReference type="RefSeq" id="WP_162370885.1">
    <property type="nucleotide sequence ID" value="NZ_JAAEEH010000029.1"/>
</dbReference>
<dbReference type="EMBL" id="JAAEEH010000029">
    <property type="protein sequence ID" value="NDL68162.1"/>
    <property type="molecule type" value="Genomic_DNA"/>
</dbReference>
<dbReference type="HAMAP" id="MF_00185">
    <property type="entry name" value="IPP_trans"/>
    <property type="match status" value="1"/>
</dbReference>
<protein>
    <recommendedName>
        <fullName evidence="10">tRNA dimethylallyltransferase</fullName>
        <ecNumber evidence="10">2.5.1.75</ecNumber>
    </recommendedName>
    <alternativeName>
        <fullName evidence="10">Dimethylallyl diphosphate:tRNA dimethylallyltransferase</fullName>
        <shortName evidence="10">DMAPP:tRNA dimethylallyltransferase</shortName>
        <shortName evidence="10">DMATase</shortName>
    </alternativeName>
    <alternativeName>
        <fullName evidence="10">Isopentenyl-diphosphate:tRNA isopentenyltransferase</fullName>
        <shortName evidence="10">IPP transferase</shortName>
        <shortName evidence="10">IPPT</shortName>
        <shortName evidence="10">IPTase</shortName>
    </alternativeName>
</protein>
<comment type="subunit">
    <text evidence="10">Monomer.</text>
</comment>
<dbReference type="Pfam" id="PF01715">
    <property type="entry name" value="IPPT"/>
    <property type="match status" value="1"/>
</dbReference>